<protein>
    <submittedName>
        <fullName evidence="4">Pentatricopeptide repeat</fullName>
    </submittedName>
</protein>
<dbReference type="InterPro" id="IPR011990">
    <property type="entry name" value="TPR-like_helical_dom_sf"/>
</dbReference>
<dbReference type="PROSITE" id="PS51375">
    <property type="entry name" value="PPR"/>
    <property type="match status" value="1"/>
</dbReference>
<dbReference type="Pfam" id="PF01535">
    <property type="entry name" value="PPR"/>
    <property type="match status" value="1"/>
</dbReference>
<evidence type="ECO:0000256" key="1">
    <source>
        <dbReference type="ARBA" id="ARBA00007626"/>
    </source>
</evidence>
<dbReference type="Pfam" id="PF13041">
    <property type="entry name" value="PPR_2"/>
    <property type="match status" value="1"/>
</dbReference>
<name>A0AAN8W5I3_9MAGN</name>
<dbReference type="NCBIfam" id="TIGR00756">
    <property type="entry name" value="PPR"/>
    <property type="match status" value="2"/>
</dbReference>
<evidence type="ECO:0000313" key="4">
    <source>
        <dbReference type="EMBL" id="KAK6946628.1"/>
    </source>
</evidence>
<dbReference type="Gene3D" id="1.25.40.10">
    <property type="entry name" value="Tetratricopeptide repeat domain"/>
    <property type="match status" value="2"/>
</dbReference>
<comment type="caution">
    <text evidence="4">The sequence shown here is derived from an EMBL/GenBank/DDBJ whole genome shotgun (WGS) entry which is preliminary data.</text>
</comment>
<organism evidence="4 5">
    <name type="scientific">Dillenia turbinata</name>
    <dbReference type="NCBI Taxonomy" id="194707"/>
    <lineage>
        <taxon>Eukaryota</taxon>
        <taxon>Viridiplantae</taxon>
        <taxon>Streptophyta</taxon>
        <taxon>Embryophyta</taxon>
        <taxon>Tracheophyta</taxon>
        <taxon>Spermatophyta</taxon>
        <taxon>Magnoliopsida</taxon>
        <taxon>eudicotyledons</taxon>
        <taxon>Gunneridae</taxon>
        <taxon>Pentapetalae</taxon>
        <taxon>Dilleniales</taxon>
        <taxon>Dilleniaceae</taxon>
        <taxon>Dillenia</taxon>
    </lineage>
</organism>
<comment type="similarity">
    <text evidence="1">Belongs to the PPR family. P subfamily.</text>
</comment>
<proteinExistence type="inferred from homology"/>
<dbReference type="EMBL" id="JBAMMX010000001">
    <property type="protein sequence ID" value="KAK6946628.1"/>
    <property type="molecule type" value="Genomic_DNA"/>
</dbReference>
<evidence type="ECO:0000256" key="2">
    <source>
        <dbReference type="ARBA" id="ARBA00022737"/>
    </source>
</evidence>
<dbReference type="PANTHER" id="PTHR46128:SF82">
    <property type="entry name" value="PENTACOTRIPEPTIDE-REPEAT REGION OF PRORP DOMAIN-CONTAINING PROTEIN"/>
    <property type="match status" value="1"/>
</dbReference>
<dbReference type="Proteomes" id="UP001370490">
    <property type="component" value="Unassembled WGS sequence"/>
</dbReference>
<keyword evidence="5" id="KW-1185">Reference proteome</keyword>
<dbReference type="Pfam" id="PF12854">
    <property type="entry name" value="PPR_1"/>
    <property type="match status" value="1"/>
</dbReference>
<evidence type="ECO:0000256" key="3">
    <source>
        <dbReference type="PROSITE-ProRule" id="PRU00708"/>
    </source>
</evidence>
<dbReference type="AlphaFoldDB" id="A0AAN8W5I3"/>
<dbReference type="InterPro" id="IPR002885">
    <property type="entry name" value="PPR_rpt"/>
</dbReference>
<accession>A0AAN8W5I3</accession>
<dbReference type="InterPro" id="IPR050872">
    <property type="entry name" value="PPR_P_subfamily"/>
</dbReference>
<feature type="repeat" description="PPR" evidence="3">
    <location>
        <begin position="89"/>
        <end position="123"/>
    </location>
</feature>
<keyword evidence="2" id="KW-0677">Repeat</keyword>
<dbReference type="PANTHER" id="PTHR46128">
    <property type="entry name" value="MITOCHONDRIAL GROUP I INTRON SPLICING FACTOR CCM1"/>
    <property type="match status" value="1"/>
</dbReference>
<gene>
    <name evidence="4" type="ORF">RJ641_000101</name>
</gene>
<evidence type="ECO:0000313" key="5">
    <source>
        <dbReference type="Proteomes" id="UP001370490"/>
    </source>
</evidence>
<sequence length="145" mass="16291">MVRVFASKPDRFVYASLIKGSCEVGGLKRAVELKQEMIRYKGELDSAIYTTLISAFFMAGRKLEALKVGDLESASRILDEMVESGCKSDVVSYNIILNVFCREGKVKEATELFEDMPRRGCVPDVVSYRILFDGLSNHMQFEEAS</sequence>
<reference evidence="4 5" key="1">
    <citation type="submission" date="2023-12" db="EMBL/GenBank/DDBJ databases">
        <title>A high-quality genome assembly for Dillenia turbinata (Dilleniales).</title>
        <authorList>
            <person name="Chanderbali A."/>
        </authorList>
    </citation>
    <scope>NUCLEOTIDE SEQUENCE [LARGE SCALE GENOMIC DNA]</scope>
    <source>
        <strain evidence="4">LSX21</strain>
        <tissue evidence="4">Leaf</tissue>
    </source>
</reference>